<evidence type="ECO:0000256" key="1">
    <source>
        <dbReference type="ARBA" id="ARBA00006987"/>
    </source>
</evidence>
<dbReference type="InterPro" id="IPR042100">
    <property type="entry name" value="Bug_dom1"/>
</dbReference>
<organism evidence="2 3">
    <name type="scientific">Paractinoplanes ovalisporus</name>
    <dbReference type="NCBI Taxonomy" id="2810368"/>
    <lineage>
        <taxon>Bacteria</taxon>
        <taxon>Bacillati</taxon>
        <taxon>Actinomycetota</taxon>
        <taxon>Actinomycetes</taxon>
        <taxon>Micromonosporales</taxon>
        <taxon>Micromonosporaceae</taxon>
        <taxon>Paractinoplanes</taxon>
    </lineage>
</organism>
<evidence type="ECO:0000313" key="3">
    <source>
        <dbReference type="Proteomes" id="UP000632138"/>
    </source>
</evidence>
<comment type="caution">
    <text evidence="2">The sequence shown here is derived from an EMBL/GenBank/DDBJ whole genome shotgun (WGS) entry which is preliminary data.</text>
</comment>
<evidence type="ECO:0000313" key="2">
    <source>
        <dbReference type="EMBL" id="MBM2614655.1"/>
    </source>
</evidence>
<accession>A0ABS2A476</accession>
<dbReference type="EMBL" id="JAENHP010000001">
    <property type="protein sequence ID" value="MBM2614655.1"/>
    <property type="molecule type" value="Genomic_DNA"/>
</dbReference>
<dbReference type="PIRSF" id="PIRSF017082">
    <property type="entry name" value="YflP"/>
    <property type="match status" value="1"/>
</dbReference>
<dbReference type="CDD" id="cd07012">
    <property type="entry name" value="PBP2_Bug_TTT"/>
    <property type="match status" value="1"/>
</dbReference>
<dbReference type="InterPro" id="IPR005064">
    <property type="entry name" value="BUG"/>
</dbReference>
<proteinExistence type="inferred from homology"/>
<dbReference type="Pfam" id="PF03401">
    <property type="entry name" value="TctC"/>
    <property type="match status" value="1"/>
</dbReference>
<name>A0ABS2A476_9ACTN</name>
<dbReference type="RefSeq" id="WP_203374530.1">
    <property type="nucleotide sequence ID" value="NZ_JAENHP010000001.1"/>
</dbReference>
<dbReference type="Gene3D" id="3.40.190.10">
    <property type="entry name" value="Periplasmic binding protein-like II"/>
    <property type="match status" value="1"/>
</dbReference>
<gene>
    <name evidence="2" type="ORF">JIG36_03685</name>
</gene>
<dbReference type="PANTHER" id="PTHR42928:SF3">
    <property type="entry name" value="UPF0065 PROTEIN YFLP"/>
    <property type="match status" value="1"/>
</dbReference>
<dbReference type="SUPFAM" id="SSF53850">
    <property type="entry name" value="Periplasmic binding protein-like II"/>
    <property type="match status" value="1"/>
</dbReference>
<dbReference type="Proteomes" id="UP000632138">
    <property type="component" value="Unassembled WGS sequence"/>
</dbReference>
<protein>
    <submittedName>
        <fullName evidence="2">Tripartite tricarboxylate transporter substrate binding protein</fullName>
    </submittedName>
</protein>
<dbReference type="PANTHER" id="PTHR42928">
    <property type="entry name" value="TRICARBOXYLATE-BINDING PROTEIN"/>
    <property type="match status" value="1"/>
</dbReference>
<dbReference type="Gene3D" id="3.40.190.150">
    <property type="entry name" value="Bordetella uptake gene, domain 1"/>
    <property type="match status" value="1"/>
</dbReference>
<keyword evidence="3" id="KW-1185">Reference proteome</keyword>
<reference evidence="2 3" key="1">
    <citation type="submission" date="2021-01" db="EMBL/GenBank/DDBJ databases">
        <title>Actinoplanes sp. nov. LDG1-06 isolated from lichen.</title>
        <authorList>
            <person name="Saeng-In P."/>
            <person name="Phongsopitanun W."/>
            <person name="Kanchanasin P."/>
            <person name="Yuki M."/>
            <person name="Kudo T."/>
            <person name="Ohkuma M."/>
            <person name="Tanasupawat S."/>
        </authorList>
    </citation>
    <scope>NUCLEOTIDE SEQUENCE [LARGE SCALE GENOMIC DNA]</scope>
    <source>
        <strain evidence="2 3">LDG1-06</strain>
    </source>
</reference>
<comment type="similarity">
    <text evidence="1">Belongs to the UPF0065 (bug) family.</text>
</comment>
<sequence length="330" mass="34518">MPVGRRAAAAGPYGAAVLAAIVLVATTLWGHDGDGFGNGRQLRIMVPAAPGGGWDQTAREMQAALRGEVGRTEVANVAGGGGTIGLSQFVRHEGDPTRLMVTGLVMVGAVESNDSPVGVDRTTPLARLVTDHQVIVVPVSSPVRTVADLVARMRQDPGSVSFAGGPAGGIGQILAGMIADTIGVDPARVSYLAHPGAGEALSTVLSGRATVGVAGVSEMQGQIRAGTVRAVAVSSPRRLPTLPDVPTLGERGVDVELANWRGVVAPPGIGPDDERRLEDLLVRMTRTAAWRETLRRRGWTEATLTGDQFRQYIERERRTVTRVLVLMGLA</sequence>